<evidence type="ECO:0000313" key="6">
    <source>
        <dbReference type="EMBL" id="PKY65602.1"/>
    </source>
</evidence>
<comment type="similarity">
    <text evidence="1">Belongs to the HAD-like hydrolase superfamily. SerB family.</text>
</comment>
<dbReference type="NCBIfam" id="TIGR01490">
    <property type="entry name" value="HAD-SF-IB-hyp1"/>
    <property type="match status" value="1"/>
</dbReference>
<dbReference type="RefSeq" id="WP_101628752.1">
    <property type="nucleotide sequence ID" value="NZ_PKKJ01000021.1"/>
</dbReference>
<keyword evidence="5" id="KW-0812">Transmembrane</keyword>
<comment type="caution">
    <text evidence="6">The sequence shown here is derived from an EMBL/GenBank/DDBJ whole genome shotgun (WGS) entry which is preliminary data.</text>
</comment>
<dbReference type="GO" id="GO:0046872">
    <property type="term" value="F:metal ion binding"/>
    <property type="evidence" value="ECO:0007669"/>
    <property type="project" value="UniProtKB-KW"/>
</dbReference>
<proteinExistence type="inferred from homology"/>
<organism evidence="6 7">
    <name type="scientific">Schaalia turicensis</name>
    <dbReference type="NCBI Taxonomy" id="131111"/>
    <lineage>
        <taxon>Bacteria</taxon>
        <taxon>Bacillati</taxon>
        <taxon>Actinomycetota</taxon>
        <taxon>Actinomycetes</taxon>
        <taxon>Actinomycetales</taxon>
        <taxon>Actinomycetaceae</taxon>
        <taxon>Schaalia</taxon>
    </lineage>
</organism>
<evidence type="ECO:0000256" key="2">
    <source>
        <dbReference type="ARBA" id="ARBA00022723"/>
    </source>
</evidence>
<keyword evidence="4" id="KW-0460">Magnesium</keyword>
<dbReference type="InterPro" id="IPR006385">
    <property type="entry name" value="HAD_hydro_SerB1"/>
</dbReference>
<sequence>MIQPPLQRNSAAFFDLDKTILATSSSIALQSSFVDAGLLSRRAAAMSVLVHLPYLLKGADEKRMDKMAEAIGDLAKGMNASLLEATVESSLGHAIDPVCFTQALEEIQFHHDQMRPVVVASASVIEIVRPIGKMLGADACLGSIAEVNDDGEYTGTVLHYNQAANKAAACEALAAKRGWNMDECWAYSDSVSDIPLLSAVGHPIAVNPDKGLREAAVKNGWEIMRFTSTAAVHRTIPTPSRRTLAMIGAGVAIGAATVGYVTAKRA</sequence>
<dbReference type="NCBIfam" id="TIGR01488">
    <property type="entry name" value="HAD-SF-IB"/>
    <property type="match status" value="1"/>
</dbReference>
<feature type="transmembrane region" description="Helical" evidence="5">
    <location>
        <begin position="244"/>
        <end position="263"/>
    </location>
</feature>
<reference evidence="6 7" key="1">
    <citation type="submission" date="2017-12" db="EMBL/GenBank/DDBJ databases">
        <title>Phylogenetic diversity of female urinary microbiome.</title>
        <authorList>
            <person name="Thomas-White K."/>
            <person name="Wolfe A.J."/>
        </authorList>
    </citation>
    <scope>NUCLEOTIDE SEQUENCE [LARGE SCALE GENOMIC DNA]</scope>
    <source>
        <strain evidence="6 7">UMB0250</strain>
    </source>
</reference>
<protein>
    <submittedName>
        <fullName evidence="6">HAD-IB family hydrolase</fullName>
    </submittedName>
</protein>
<evidence type="ECO:0000256" key="5">
    <source>
        <dbReference type="SAM" id="Phobius"/>
    </source>
</evidence>
<evidence type="ECO:0000256" key="1">
    <source>
        <dbReference type="ARBA" id="ARBA00009184"/>
    </source>
</evidence>
<dbReference type="PANTHER" id="PTHR43344:SF13">
    <property type="entry name" value="PHOSPHATASE RV3661-RELATED"/>
    <property type="match status" value="1"/>
</dbReference>
<dbReference type="Proteomes" id="UP000234545">
    <property type="component" value="Unassembled WGS sequence"/>
</dbReference>
<accession>A0A2I1I396</accession>
<dbReference type="EMBL" id="PKKJ01000021">
    <property type="protein sequence ID" value="PKY65602.1"/>
    <property type="molecule type" value="Genomic_DNA"/>
</dbReference>
<dbReference type="GO" id="GO:0016787">
    <property type="term" value="F:hydrolase activity"/>
    <property type="evidence" value="ECO:0007669"/>
    <property type="project" value="UniProtKB-KW"/>
</dbReference>
<keyword evidence="3 6" id="KW-0378">Hydrolase</keyword>
<dbReference type="InterPro" id="IPR023214">
    <property type="entry name" value="HAD_sf"/>
</dbReference>
<keyword evidence="5" id="KW-1133">Transmembrane helix</keyword>
<dbReference type="OrthoDB" id="25607at2"/>
<dbReference type="AlphaFoldDB" id="A0A2I1I396"/>
<dbReference type="Pfam" id="PF12710">
    <property type="entry name" value="HAD"/>
    <property type="match status" value="1"/>
</dbReference>
<dbReference type="InterPro" id="IPR050582">
    <property type="entry name" value="HAD-like_SerB"/>
</dbReference>
<keyword evidence="2" id="KW-0479">Metal-binding</keyword>
<evidence type="ECO:0000256" key="3">
    <source>
        <dbReference type="ARBA" id="ARBA00022801"/>
    </source>
</evidence>
<gene>
    <name evidence="6" type="ORF">CYJ25_08705</name>
</gene>
<keyword evidence="5" id="KW-0472">Membrane</keyword>
<dbReference type="InterPro" id="IPR036412">
    <property type="entry name" value="HAD-like_sf"/>
</dbReference>
<evidence type="ECO:0000313" key="7">
    <source>
        <dbReference type="Proteomes" id="UP000234545"/>
    </source>
</evidence>
<name>A0A2I1I396_9ACTO</name>
<dbReference type="SUPFAM" id="SSF56784">
    <property type="entry name" value="HAD-like"/>
    <property type="match status" value="1"/>
</dbReference>
<dbReference type="Gene3D" id="3.40.50.1000">
    <property type="entry name" value="HAD superfamily/HAD-like"/>
    <property type="match status" value="1"/>
</dbReference>
<evidence type="ECO:0000256" key="4">
    <source>
        <dbReference type="ARBA" id="ARBA00022842"/>
    </source>
</evidence>
<dbReference type="Gene3D" id="1.20.1440.100">
    <property type="entry name" value="SG protein - dephosphorylation function"/>
    <property type="match status" value="1"/>
</dbReference>
<dbReference type="PANTHER" id="PTHR43344">
    <property type="entry name" value="PHOSPHOSERINE PHOSPHATASE"/>
    <property type="match status" value="1"/>
</dbReference>